<evidence type="ECO:0000313" key="3">
    <source>
        <dbReference type="Proteomes" id="UP000250043"/>
    </source>
</evidence>
<organism evidence="2 3">
    <name type="scientific">Obba rivulosa</name>
    <dbReference type="NCBI Taxonomy" id="1052685"/>
    <lineage>
        <taxon>Eukaryota</taxon>
        <taxon>Fungi</taxon>
        <taxon>Dikarya</taxon>
        <taxon>Basidiomycota</taxon>
        <taxon>Agaricomycotina</taxon>
        <taxon>Agaricomycetes</taxon>
        <taxon>Polyporales</taxon>
        <taxon>Gelatoporiaceae</taxon>
        <taxon>Obba</taxon>
    </lineage>
</organism>
<evidence type="ECO:0000313" key="2">
    <source>
        <dbReference type="EMBL" id="OCH83610.1"/>
    </source>
</evidence>
<name>A0A8E2AQZ8_9APHY</name>
<dbReference type="EMBL" id="KV722935">
    <property type="protein sequence ID" value="OCH83610.1"/>
    <property type="molecule type" value="Genomic_DNA"/>
</dbReference>
<protein>
    <submittedName>
        <fullName evidence="2">Uncharacterized protein</fullName>
    </submittedName>
</protein>
<gene>
    <name evidence="2" type="ORF">OBBRIDRAFT_840366</name>
</gene>
<dbReference type="OrthoDB" id="2804548at2759"/>
<dbReference type="AlphaFoldDB" id="A0A8E2AQZ8"/>
<accession>A0A8E2AQZ8</accession>
<proteinExistence type="predicted"/>
<dbReference type="Proteomes" id="UP000250043">
    <property type="component" value="Unassembled WGS sequence"/>
</dbReference>
<feature type="region of interest" description="Disordered" evidence="1">
    <location>
        <begin position="258"/>
        <end position="290"/>
    </location>
</feature>
<evidence type="ECO:0000256" key="1">
    <source>
        <dbReference type="SAM" id="MobiDB-lite"/>
    </source>
</evidence>
<reference evidence="2 3" key="1">
    <citation type="submission" date="2016-07" db="EMBL/GenBank/DDBJ databases">
        <title>Draft genome of the white-rot fungus Obba rivulosa 3A-2.</title>
        <authorList>
            <consortium name="DOE Joint Genome Institute"/>
            <person name="Miettinen O."/>
            <person name="Riley R."/>
            <person name="Acob R."/>
            <person name="Barry K."/>
            <person name="Cullen D."/>
            <person name="De Vries R."/>
            <person name="Hainaut M."/>
            <person name="Hatakka A."/>
            <person name="Henrissat B."/>
            <person name="Hilden K."/>
            <person name="Kuo R."/>
            <person name="Labutti K."/>
            <person name="Lipzen A."/>
            <person name="Makela M.R."/>
            <person name="Sandor L."/>
            <person name="Spatafora J.W."/>
            <person name="Grigoriev I.V."/>
            <person name="Hibbett D.S."/>
        </authorList>
    </citation>
    <scope>NUCLEOTIDE SEQUENCE [LARGE SCALE GENOMIC DNA]</scope>
    <source>
        <strain evidence="2 3">3A-2</strain>
    </source>
</reference>
<feature type="compositionally biased region" description="Basic and acidic residues" evidence="1">
    <location>
        <begin position="260"/>
        <end position="280"/>
    </location>
</feature>
<feature type="region of interest" description="Disordered" evidence="1">
    <location>
        <begin position="92"/>
        <end position="122"/>
    </location>
</feature>
<sequence>MIIVENYNSYFADAPDYWKEDGFFRDHVPISIACRYGQNISIGDNEGDIWARERDYSKIQFVSVALASHLNASRVKERVDVDLETFLQKHGDGEWYSSPDPNDPDRKRYTKDTLPPVTDDGNRAIPIYNEEGYLVRRQTYHVDGRPLALLVDLKTIEQFFDSAYHFARRHRREYDDDDEEDDEDEYAMDIDENVTHTTVHVYPQAFLRRYGHFRANGLPPQFTPFIKTIERRVRVTPAAVGAAKRKAAQARLVAIRRKRSGDDDGRGSLAYEHVEEREEQSSDEEEDDLTFGGRVESRLPVIIPVACQGYNELSHRSRPTAGLHDVQQGLITSVMAGAFAEDPRSKRIAQTVKAKCEQSLPHERFAAKVGNHPARTALRMENVIVILMDNVDERKRDGKYLVRYIIRPMIRAWGHPMVLDPLLDHVVAMPAKVRWM</sequence>
<keyword evidence="3" id="KW-1185">Reference proteome</keyword>